<keyword evidence="7 14" id="KW-0418">Kinase</keyword>
<keyword evidence="6" id="KW-0547">Nucleotide-binding</keyword>
<dbReference type="GO" id="GO:0000155">
    <property type="term" value="F:phosphorelay sensor kinase activity"/>
    <property type="evidence" value="ECO:0007669"/>
    <property type="project" value="InterPro"/>
</dbReference>
<keyword evidence="5" id="KW-0808">Transferase</keyword>
<dbReference type="SMART" id="SM00387">
    <property type="entry name" value="HATPase_c"/>
    <property type="match status" value="1"/>
</dbReference>
<evidence type="ECO:0000256" key="5">
    <source>
        <dbReference type="ARBA" id="ARBA00022679"/>
    </source>
</evidence>
<evidence type="ECO:0000256" key="7">
    <source>
        <dbReference type="ARBA" id="ARBA00022777"/>
    </source>
</evidence>
<evidence type="ECO:0000256" key="4">
    <source>
        <dbReference type="ARBA" id="ARBA00022553"/>
    </source>
</evidence>
<evidence type="ECO:0000256" key="8">
    <source>
        <dbReference type="ARBA" id="ARBA00022840"/>
    </source>
</evidence>
<protein>
    <recommendedName>
        <fullName evidence="3">histidine kinase</fullName>
        <ecNumber evidence="3">2.7.13.3</ecNumber>
    </recommendedName>
</protein>
<keyword evidence="11" id="KW-1133">Transmembrane helix</keyword>
<dbReference type="PANTHER" id="PTHR43065:SF10">
    <property type="entry name" value="PEROXIDE STRESS-ACTIVATED HISTIDINE KINASE MAK3"/>
    <property type="match status" value="1"/>
</dbReference>
<dbReference type="EC" id="2.7.13.3" evidence="3"/>
<dbReference type="AlphaFoldDB" id="A0A1C2I0M4"/>
<dbReference type="InterPro" id="IPR003594">
    <property type="entry name" value="HATPase_dom"/>
</dbReference>
<dbReference type="InterPro" id="IPR003661">
    <property type="entry name" value="HisK_dim/P_dom"/>
</dbReference>
<dbReference type="PROSITE" id="PS50885">
    <property type="entry name" value="HAMP"/>
    <property type="match status" value="1"/>
</dbReference>
<dbReference type="EMBL" id="LWSA01000245">
    <property type="protein sequence ID" value="OCX69457.1"/>
    <property type="molecule type" value="Genomic_DNA"/>
</dbReference>
<name>A0A1C2I0M4_ACITH</name>
<evidence type="ECO:0000256" key="2">
    <source>
        <dbReference type="ARBA" id="ARBA00004370"/>
    </source>
</evidence>
<keyword evidence="4" id="KW-0597">Phosphoprotein</keyword>
<dbReference type="RefSeq" id="WP_065968229.1">
    <property type="nucleotide sequence ID" value="NZ_LWSA01000245.1"/>
</dbReference>
<keyword evidence="11" id="KW-0812">Transmembrane</keyword>
<feature type="domain" description="Histidine kinase" evidence="12">
    <location>
        <begin position="273"/>
        <end position="478"/>
    </location>
</feature>
<feature type="coiled-coil region" evidence="10">
    <location>
        <begin position="219"/>
        <end position="257"/>
    </location>
</feature>
<organism evidence="14 15">
    <name type="scientific">Acidithiobacillus thiooxidans</name>
    <name type="common">Thiobacillus thiooxidans</name>
    <dbReference type="NCBI Taxonomy" id="930"/>
    <lineage>
        <taxon>Bacteria</taxon>
        <taxon>Pseudomonadati</taxon>
        <taxon>Pseudomonadota</taxon>
        <taxon>Acidithiobacillia</taxon>
        <taxon>Acidithiobacillales</taxon>
        <taxon>Acidithiobacillaceae</taxon>
        <taxon>Acidithiobacillus</taxon>
    </lineage>
</organism>
<feature type="transmembrane region" description="Helical" evidence="11">
    <location>
        <begin position="21"/>
        <end position="45"/>
    </location>
</feature>
<comment type="catalytic activity">
    <reaction evidence="1">
        <text>ATP + protein L-histidine = ADP + protein N-phospho-L-histidine.</text>
        <dbReference type="EC" id="2.7.13.3"/>
    </reaction>
</comment>
<dbReference type="SUPFAM" id="SSF55874">
    <property type="entry name" value="ATPase domain of HSP90 chaperone/DNA topoisomerase II/histidine kinase"/>
    <property type="match status" value="1"/>
</dbReference>
<proteinExistence type="predicted"/>
<keyword evidence="11" id="KW-0472">Membrane</keyword>
<dbReference type="InterPro" id="IPR005467">
    <property type="entry name" value="His_kinase_dom"/>
</dbReference>
<dbReference type="Proteomes" id="UP000094893">
    <property type="component" value="Unassembled WGS sequence"/>
</dbReference>
<evidence type="ECO:0000313" key="14">
    <source>
        <dbReference type="EMBL" id="OCX69457.1"/>
    </source>
</evidence>
<dbReference type="Pfam" id="PF02518">
    <property type="entry name" value="HATPase_c"/>
    <property type="match status" value="1"/>
</dbReference>
<dbReference type="SMART" id="SM00388">
    <property type="entry name" value="HisKA"/>
    <property type="match status" value="1"/>
</dbReference>
<evidence type="ECO:0000313" key="15">
    <source>
        <dbReference type="Proteomes" id="UP000094893"/>
    </source>
</evidence>
<dbReference type="Gene3D" id="3.30.565.10">
    <property type="entry name" value="Histidine kinase-like ATPase, C-terminal domain"/>
    <property type="match status" value="1"/>
</dbReference>
<dbReference type="SUPFAM" id="SSF47384">
    <property type="entry name" value="Homodimeric domain of signal transducing histidine kinase"/>
    <property type="match status" value="1"/>
</dbReference>
<feature type="transmembrane region" description="Helical" evidence="11">
    <location>
        <begin position="154"/>
        <end position="177"/>
    </location>
</feature>
<feature type="domain" description="HAMP" evidence="13">
    <location>
        <begin position="179"/>
        <end position="231"/>
    </location>
</feature>
<comment type="caution">
    <text evidence="14">The sequence shown here is derived from an EMBL/GenBank/DDBJ whole genome shotgun (WGS) entry which is preliminary data.</text>
</comment>
<keyword evidence="9" id="KW-0902">Two-component regulatory system</keyword>
<evidence type="ECO:0000256" key="11">
    <source>
        <dbReference type="SAM" id="Phobius"/>
    </source>
</evidence>
<dbReference type="InterPro" id="IPR036890">
    <property type="entry name" value="HATPase_C_sf"/>
</dbReference>
<evidence type="ECO:0000256" key="10">
    <source>
        <dbReference type="SAM" id="Coils"/>
    </source>
</evidence>
<dbReference type="InterPro" id="IPR036097">
    <property type="entry name" value="HisK_dim/P_sf"/>
</dbReference>
<dbReference type="Gene3D" id="6.10.340.10">
    <property type="match status" value="1"/>
</dbReference>
<dbReference type="PRINTS" id="PR00344">
    <property type="entry name" value="BCTRLSENSOR"/>
</dbReference>
<sequence length="483" mass="53586">MSILRLPCGGSDSRKRIPFAPFRTIGFLLVQFVVLALLLLGVLLVHTNQDLHTLDAYTAYMASLAQTSQETLRTWQSRGSAAALPVLQDDLSRIAAAHPEQVKTNGHWRRLQALMAKQDPALLPQALLQLSDVSMEEHLRGRRLVLAAGHDARYTLIGTAVALFAFMIFVLVTLAFFRLRILGPLRRLQGAMRSLEIGAFRRVTEAHADPGISPLLQYYNHMIGRLEELEKTRRQYLQDLQREVNEAAHTLVAQQAAVARSERLAAVGEAAAAFAHELRNPLAGLQVGCANIRREIRDPELAERLGLMEEELRRVSRLLDQQLRGARQVHEKGRRVAPRETVETLLNLLRYQMPAQVVLKLLPGDCRDCLLPLDQFRQALLNLILNSMQALAGEGGTISVAIAQMDKQLQVTVSDNGPGFPDTLLREGIRPFASSKEQGTGLGLSMVRRFVRSLGGEVQLRNRDPHGAEVSLLLPCPDIAGKE</sequence>
<dbReference type="STRING" id="930.GCA_002079865_01241"/>
<dbReference type="CDD" id="cd00082">
    <property type="entry name" value="HisKA"/>
    <property type="match status" value="1"/>
</dbReference>
<dbReference type="PROSITE" id="PS50109">
    <property type="entry name" value="HIS_KIN"/>
    <property type="match status" value="1"/>
</dbReference>
<keyword evidence="8" id="KW-0067">ATP-binding</keyword>
<dbReference type="PANTHER" id="PTHR43065">
    <property type="entry name" value="SENSOR HISTIDINE KINASE"/>
    <property type="match status" value="1"/>
</dbReference>
<evidence type="ECO:0000256" key="1">
    <source>
        <dbReference type="ARBA" id="ARBA00000085"/>
    </source>
</evidence>
<evidence type="ECO:0000256" key="9">
    <source>
        <dbReference type="ARBA" id="ARBA00023012"/>
    </source>
</evidence>
<gene>
    <name evidence="14" type="ORF">A6P07_16550</name>
</gene>
<evidence type="ECO:0000256" key="3">
    <source>
        <dbReference type="ARBA" id="ARBA00012438"/>
    </source>
</evidence>
<accession>A0A1C2I0M4</accession>
<dbReference type="Gene3D" id="1.10.287.130">
    <property type="match status" value="1"/>
</dbReference>
<evidence type="ECO:0000259" key="12">
    <source>
        <dbReference type="PROSITE" id="PS50109"/>
    </source>
</evidence>
<evidence type="ECO:0000259" key="13">
    <source>
        <dbReference type="PROSITE" id="PS50885"/>
    </source>
</evidence>
<dbReference type="Pfam" id="PF00512">
    <property type="entry name" value="HisKA"/>
    <property type="match status" value="1"/>
</dbReference>
<dbReference type="InterPro" id="IPR003660">
    <property type="entry name" value="HAMP_dom"/>
</dbReference>
<dbReference type="eggNOG" id="COG4191">
    <property type="taxonomic scope" value="Bacteria"/>
</dbReference>
<comment type="subcellular location">
    <subcellularLocation>
        <location evidence="2">Membrane</location>
    </subcellularLocation>
</comment>
<reference evidence="14 15" key="1">
    <citation type="journal article" date="2016" name="Int. J. Mol. Sci.">
        <title>Comparative genomics of the extreme acidophile Acidithiobacillus thiooxidans reveals intraspecific divergence and niche adaptation.</title>
        <authorList>
            <person name="Zhang X."/>
            <person name="Feng X."/>
            <person name="Tao J."/>
            <person name="Ma L."/>
            <person name="Xiao Y."/>
            <person name="Liang Y."/>
            <person name="Liu X."/>
            <person name="Yin H."/>
        </authorList>
    </citation>
    <scope>NUCLEOTIDE SEQUENCE [LARGE SCALE GENOMIC DNA]</scope>
    <source>
        <strain evidence="14 15">A02</strain>
    </source>
</reference>
<dbReference type="InterPro" id="IPR004358">
    <property type="entry name" value="Sig_transdc_His_kin-like_C"/>
</dbReference>
<dbReference type="GO" id="GO:0005524">
    <property type="term" value="F:ATP binding"/>
    <property type="evidence" value="ECO:0007669"/>
    <property type="project" value="UniProtKB-KW"/>
</dbReference>
<keyword evidence="10" id="KW-0175">Coiled coil</keyword>
<dbReference type="GO" id="GO:0016020">
    <property type="term" value="C:membrane"/>
    <property type="evidence" value="ECO:0007669"/>
    <property type="project" value="UniProtKB-SubCell"/>
</dbReference>
<evidence type="ECO:0000256" key="6">
    <source>
        <dbReference type="ARBA" id="ARBA00022741"/>
    </source>
</evidence>